<dbReference type="InterPro" id="IPR036291">
    <property type="entry name" value="NAD(P)-bd_dom_sf"/>
</dbReference>
<sequence>MTIKKLTPNRLVKSIILMFFDVTIIYFSYWAAFWLRLDRETPITSYSHWLIITIIACISILFFIRIGFYRAVIRYVNISILRWALVGAFASSFLLIILSWYHQAFLPRTVPILYLFLLAVLLAGSRIFYRNFLHHFKNKGIPVIIYGAGETGRQLVPILKEHKELNPVCYIDDAPIKKRHIIQGIKVHSIDDIEGLISRYHVKKILLAMPRINPHRKKEILQRLEESNCEILSTPDFNDIVNGVAKLSSLKRVSITDLLGRKQVSPIPELLEKNILEKNILITGAGGSIGSELCRKIKSQSPNLMVLYEMSEFALYSIHKELSAIVNTNTVIIPILGDVKNKSKIIQIISKYNINTIYHAAAYKHVPLVEYNIIEGIKNNIFGTLSVAEAANECNVEKFVLISTDKAVRPTNIMGATKRFAELILQALADRGSNTQYSMVRFGNVLGSSGSVVPLFEKQIANGGPITLTHKNITRYFMTIPEAASLVIQAGAMGKNGDVFVLDMGEPVRIFDLATKMVKLSGLTLKDELHQDGDIEIKVTGLRPGEKLYEELLITDNILKTTHPLIMSANEKYLVWEELEKIISELRLNCQSNNLSALRDLLIASPLDFTPKDEICDFLK</sequence>
<feature type="transmembrane region" description="Helical" evidence="2">
    <location>
        <begin position="12"/>
        <end position="34"/>
    </location>
</feature>
<dbReference type="EMBL" id="MH444260">
    <property type="protein sequence ID" value="AXL96334.1"/>
    <property type="molecule type" value="Genomic_DNA"/>
</dbReference>
<dbReference type="RefSeq" id="WP_154601283.1">
    <property type="nucleotide sequence ID" value="NZ_WLUI01000028.1"/>
</dbReference>
<keyword evidence="2" id="KW-0472">Membrane</keyword>
<dbReference type="CDD" id="cd05237">
    <property type="entry name" value="UDP_invert_4-6DH_SDR_e"/>
    <property type="match status" value="1"/>
</dbReference>
<evidence type="ECO:0000256" key="2">
    <source>
        <dbReference type="SAM" id="Phobius"/>
    </source>
</evidence>
<evidence type="ECO:0000259" key="3">
    <source>
        <dbReference type="Pfam" id="PF02719"/>
    </source>
</evidence>
<name>A0A346CL60_9GAMM</name>
<organism evidence="4">
    <name type="scientific">Providencia alcalifaciens</name>
    <dbReference type="NCBI Taxonomy" id="126385"/>
    <lineage>
        <taxon>Bacteria</taxon>
        <taxon>Pseudomonadati</taxon>
        <taxon>Pseudomonadota</taxon>
        <taxon>Gammaproteobacteria</taxon>
        <taxon>Enterobacterales</taxon>
        <taxon>Morganellaceae</taxon>
        <taxon>Providencia</taxon>
    </lineage>
</organism>
<dbReference type="PANTHER" id="PTHR43318">
    <property type="entry name" value="UDP-N-ACETYLGLUCOSAMINE 4,6-DEHYDRATASE"/>
    <property type="match status" value="1"/>
</dbReference>
<accession>A0A346CL60</accession>
<evidence type="ECO:0000313" key="4">
    <source>
        <dbReference type="EMBL" id="AXL96334.1"/>
    </source>
</evidence>
<feature type="domain" description="Polysaccharide biosynthesis protein CapD-like" evidence="3">
    <location>
        <begin position="280"/>
        <end position="570"/>
    </location>
</feature>
<dbReference type="InterPro" id="IPR029063">
    <property type="entry name" value="SAM-dependent_MTases_sf"/>
</dbReference>
<protein>
    <submittedName>
        <fullName evidence="4">UDP-glucosamine 4,6-dehydratase</fullName>
    </submittedName>
</protein>
<evidence type="ECO:0000256" key="1">
    <source>
        <dbReference type="ARBA" id="ARBA00007430"/>
    </source>
</evidence>
<proteinExistence type="inferred from homology"/>
<dbReference type="SUPFAM" id="SSF53335">
    <property type="entry name" value="S-adenosyl-L-methionine-dependent methyltransferases"/>
    <property type="match status" value="1"/>
</dbReference>
<dbReference type="InterPro" id="IPR051203">
    <property type="entry name" value="Polysaccharide_Synthase-Rel"/>
</dbReference>
<gene>
    <name evidence="4" type="primary">wbgZ</name>
</gene>
<dbReference type="Gene3D" id="3.40.50.720">
    <property type="entry name" value="NAD(P)-binding Rossmann-like Domain"/>
    <property type="match status" value="2"/>
</dbReference>
<keyword evidence="2" id="KW-0812">Transmembrane</keyword>
<dbReference type="PANTHER" id="PTHR43318:SF1">
    <property type="entry name" value="POLYSACCHARIDE BIOSYNTHESIS PROTEIN EPSC-RELATED"/>
    <property type="match status" value="1"/>
</dbReference>
<keyword evidence="2" id="KW-1133">Transmembrane helix</keyword>
<dbReference type="SUPFAM" id="SSF51735">
    <property type="entry name" value="NAD(P)-binding Rossmann-fold domains"/>
    <property type="match status" value="1"/>
</dbReference>
<dbReference type="AlphaFoldDB" id="A0A346CL60"/>
<feature type="transmembrane region" description="Helical" evidence="2">
    <location>
        <begin position="112"/>
        <end position="129"/>
    </location>
</feature>
<dbReference type="Pfam" id="PF02719">
    <property type="entry name" value="Polysacc_synt_2"/>
    <property type="match status" value="1"/>
</dbReference>
<dbReference type="Pfam" id="PF13727">
    <property type="entry name" value="CoA_binding_3"/>
    <property type="match status" value="1"/>
</dbReference>
<comment type="similarity">
    <text evidence="1">Belongs to the polysaccharide synthase family.</text>
</comment>
<reference evidence="4" key="1">
    <citation type="submission" date="2018-06" db="EMBL/GenBank/DDBJ databases">
        <title>Development of a Molecular Serotyping Scheme and a Multiplexed Luminex-Based Array for Providencia.</title>
        <authorList>
            <person name="Du Y."/>
            <person name="Liu B."/>
        </authorList>
    </citation>
    <scope>NUCLEOTIDE SEQUENCE</scope>
</reference>
<dbReference type="InterPro" id="IPR003869">
    <property type="entry name" value="Polysac_CapD-like"/>
</dbReference>
<feature type="transmembrane region" description="Helical" evidence="2">
    <location>
        <begin position="46"/>
        <end position="68"/>
    </location>
</feature>
<feature type="transmembrane region" description="Helical" evidence="2">
    <location>
        <begin position="80"/>
        <end position="100"/>
    </location>
</feature>